<sequence length="412" mass="43078">MGRSPGVPFYHRLMAALRAALIMLLFSASAQAATQTFVLGGTAYASDGGPVGDGTNALSYPSGRTVYFSRSDTLAPANVTINWNGSHGSSSGKDRLYCTSTGAATSNRLSVESGLVPAGSYGGAALFKTNITGLYFSLTLRSFSAYALSVTASTLPVVDGIMHNVITVKDNGHICSDTSSGGMQYNSLGGLGFYAAITFYTDQTYTPVSSKISLLKNGDYHVRIWNENPGSGIKSYYQNVTIDVSAVSASEPTCTTQPVASGSSVNGTTVNLGSYSPNQIIRGAAAVPFAINLAGCRGLRNINVTLTTTTPASNRTMLGNILTMNQATGVGVEISGVANGYSPQMVLLPNDTTSVYSEQRDTSGDDNIYGTSENGKNQSLTLNFLATLKRDGNQKIGSGNFKANGIFTLDYP</sequence>
<dbReference type="InterPro" id="IPR036937">
    <property type="entry name" value="Adhesion_dom_fimbrial_sf"/>
</dbReference>
<reference evidence="3 4" key="1">
    <citation type="submission" date="2018-03" db="EMBL/GenBank/DDBJ databases">
        <title>First report of an OXA-48+CTX-M-M-producing Kluyvera ascorbata clone recovered from patients admitted in a University Hospital in Madrid, Spain.</title>
        <authorList>
            <person name="Hernandez-Garcia M."/>
            <person name="Leon-Sampedro R."/>
            <person name="Perez-Viso B."/>
            <person name="Morosini M.I."/>
            <person name="Lopez-Fresnena N."/>
            <person name="Coque T.M."/>
            <person name="Bonten M."/>
            <person name="Malhotra-Kumar S."/>
            <person name="Ruiz-Garbajosa P."/>
            <person name="Canton R."/>
        </authorList>
    </citation>
    <scope>NUCLEOTIDE SEQUENCE [LARGE SCALE GENOMIC DNA]</scope>
    <source>
        <strain evidence="3 4">KA2</strain>
    </source>
</reference>
<gene>
    <name evidence="3" type="ORF">C8256_07700</name>
</gene>
<evidence type="ECO:0000259" key="2">
    <source>
        <dbReference type="Pfam" id="PF00419"/>
    </source>
</evidence>
<dbReference type="Pfam" id="PF00419">
    <property type="entry name" value="Fimbrial"/>
    <property type="match status" value="1"/>
</dbReference>
<dbReference type="Gene3D" id="2.60.40.1090">
    <property type="entry name" value="Fimbrial-type adhesion domain"/>
    <property type="match status" value="1"/>
</dbReference>
<keyword evidence="1" id="KW-0732">Signal</keyword>
<evidence type="ECO:0000256" key="1">
    <source>
        <dbReference type="SAM" id="SignalP"/>
    </source>
</evidence>
<feature type="signal peptide" evidence="1">
    <location>
        <begin position="1"/>
        <end position="32"/>
    </location>
</feature>
<accession>A0A2T2Y4Q3</accession>
<dbReference type="Proteomes" id="UP000240892">
    <property type="component" value="Unassembled WGS sequence"/>
</dbReference>
<name>A0A2T2Y4Q3_9ENTR</name>
<dbReference type="EMBL" id="PYHO01000004">
    <property type="protein sequence ID" value="PSR47514.1"/>
    <property type="molecule type" value="Genomic_DNA"/>
</dbReference>
<organism evidence="3 4">
    <name type="scientific">Kluyvera genomosp. 2</name>
    <dbReference type="NCBI Taxonomy" id="2774054"/>
    <lineage>
        <taxon>Bacteria</taxon>
        <taxon>Pseudomonadati</taxon>
        <taxon>Pseudomonadota</taxon>
        <taxon>Gammaproteobacteria</taxon>
        <taxon>Enterobacterales</taxon>
        <taxon>Enterobacteriaceae</taxon>
        <taxon>Kluyvera</taxon>
    </lineage>
</organism>
<dbReference type="GO" id="GO:0009289">
    <property type="term" value="C:pilus"/>
    <property type="evidence" value="ECO:0007669"/>
    <property type="project" value="InterPro"/>
</dbReference>
<dbReference type="RefSeq" id="WP_106925493.1">
    <property type="nucleotide sequence ID" value="NZ_CABMMU010000004.1"/>
</dbReference>
<evidence type="ECO:0000313" key="3">
    <source>
        <dbReference type="EMBL" id="PSR47514.1"/>
    </source>
</evidence>
<dbReference type="InterPro" id="IPR000259">
    <property type="entry name" value="Adhesion_dom_fimbrial"/>
</dbReference>
<protein>
    <recommendedName>
        <fullName evidence="2">Fimbrial-type adhesion domain-containing protein</fullName>
    </recommendedName>
</protein>
<feature type="domain" description="Fimbrial-type adhesion" evidence="2">
    <location>
        <begin position="265"/>
        <end position="411"/>
    </location>
</feature>
<dbReference type="GO" id="GO:0007155">
    <property type="term" value="P:cell adhesion"/>
    <property type="evidence" value="ECO:0007669"/>
    <property type="project" value="InterPro"/>
</dbReference>
<comment type="caution">
    <text evidence="3">The sequence shown here is derived from an EMBL/GenBank/DDBJ whole genome shotgun (WGS) entry which is preliminary data.</text>
</comment>
<dbReference type="SUPFAM" id="SSF49401">
    <property type="entry name" value="Bacterial adhesins"/>
    <property type="match status" value="1"/>
</dbReference>
<dbReference type="AlphaFoldDB" id="A0A2T2Y4Q3"/>
<dbReference type="InterPro" id="IPR008966">
    <property type="entry name" value="Adhesion_dom_sf"/>
</dbReference>
<evidence type="ECO:0000313" key="4">
    <source>
        <dbReference type="Proteomes" id="UP000240892"/>
    </source>
</evidence>
<proteinExistence type="predicted"/>
<feature type="chain" id="PRO_5015747058" description="Fimbrial-type adhesion domain-containing protein" evidence="1">
    <location>
        <begin position="33"/>
        <end position="412"/>
    </location>
</feature>
<keyword evidence="4" id="KW-1185">Reference proteome</keyword>